<dbReference type="AlphaFoldDB" id="A0A0P0YXG4"/>
<dbReference type="EMBL" id="LC066371">
    <property type="protein sequence ID" value="BAT26179.1"/>
    <property type="molecule type" value="Genomic_DNA"/>
</dbReference>
<organism evidence="1">
    <name type="scientific">Aureimonas altamirensis</name>
    <dbReference type="NCBI Taxonomy" id="370622"/>
    <lineage>
        <taxon>Bacteria</taxon>
        <taxon>Pseudomonadati</taxon>
        <taxon>Pseudomonadota</taxon>
        <taxon>Alphaproteobacteria</taxon>
        <taxon>Hyphomicrobiales</taxon>
        <taxon>Aurantimonadaceae</taxon>
        <taxon>Aureimonas</taxon>
    </lineage>
</organism>
<dbReference type="RefSeq" id="WP_060607818.1">
    <property type="nucleotide sequence ID" value="NZ_BBWQ01000018.1"/>
</dbReference>
<proteinExistence type="predicted"/>
<dbReference type="InterPro" id="IPR043129">
    <property type="entry name" value="ATPase_NBD"/>
</dbReference>
<protein>
    <submittedName>
        <fullName evidence="1">Putative transcriptional regulator, xylose operon suppressor</fullName>
    </submittedName>
</protein>
<dbReference type="SUPFAM" id="SSF53067">
    <property type="entry name" value="Actin-like ATPase domain"/>
    <property type="match status" value="2"/>
</dbReference>
<dbReference type="Gene3D" id="1.10.10.10">
    <property type="entry name" value="Winged helix-like DNA-binding domain superfamily/Winged helix DNA-binding domain"/>
    <property type="match status" value="1"/>
</dbReference>
<dbReference type="InterPro" id="IPR000600">
    <property type="entry name" value="ROK"/>
</dbReference>
<dbReference type="PANTHER" id="PTHR18964">
    <property type="entry name" value="ROK (REPRESSOR, ORF, KINASE) FAMILY"/>
    <property type="match status" value="1"/>
</dbReference>
<evidence type="ECO:0000313" key="1">
    <source>
        <dbReference type="EMBL" id="BAT26179.1"/>
    </source>
</evidence>
<reference evidence="1" key="1">
    <citation type="journal article" date="2015" name="Proc. Natl. Acad. Sci. U.S.A.">
        <title>Bacterial clade with the ribosomal RNA operon on a small plasmid rather than the chromosome.</title>
        <authorList>
            <person name="Anda M."/>
            <person name="Ohtsubo Y."/>
            <person name="Okubo T."/>
            <person name="Sugawara M."/>
            <person name="Nagata Y."/>
            <person name="Tsuda M."/>
            <person name="Minamisawa K."/>
            <person name="Mitsui H."/>
        </authorList>
    </citation>
    <scope>NUCLEOTIDE SEQUENCE</scope>
    <source>
        <strain evidence="1">DSM 21988</strain>
    </source>
</reference>
<sequence length="403" mass="42111">MLPKADSEAVRRQNRRIALEHVRRWQRSTRRRLSQETGLSMSGAAAIATDLVREGLLKESLAVQQGARRGRPEIELSVDGGAARIAAIKIAVGEVSVSVADYAGCVLATRHVSVDLMPMDGDGLVDVVAGLAAAAIAETAGGPLKLVVVAVQGVSDAESRRLLWSPIVGTRDIDLGGPLRDRLGAPVVVMNDCGLMPERFRWSSDGAMRDFATLFIGFGVGMGLRLGGTTFRGSHSSAVEFGHMNHVPGGAPCRCGNAGCIEAYAGDYAILRAARGEDAGKGLSRRVSDSEMQELADAARAGDARARAAFERAGEALGYGLGRLFTLIDPLPVAFVGSGAHAMDLIEPSIRQAIALSAIEGVGADIPFLVFPDVDAIVLEASIAFGLAAVDDRHAVPGALETA</sequence>
<name>A0A0P0YXG4_9HYPH</name>
<dbReference type="PANTHER" id="PTHR18964:SF173">
    <property type="entry name" value="GLUCOKINASE"/>
    <property type="match status" value="1"/>
</dbReference>
<dbReference type="Gene3D" id="3.30.420.40">
    <property type="match status" value="2"/>
</dbReference>
<dbReference type="SUPFAM" id="SSF46785">
    <property type="entry name" value="Winged helix' DNA-binding domain"/>
    <property type="match status" value="1"/>
</dbReference>
<dbReference type="InterPro" id="IPR036388">
    <property type="entry name" value="WH-like_DNA-bd_sf"/>
</dbReference>
<dbReference type="InterPro" id="IPR036390">
    <property type="entry name" value="WH_DNA-bd_sf"/>
</dbReference>
<dbReference type="Pfam" id="PF00480">
    <property type="entry name" value="ROK"/>
    <property type="match status" value="1"/>
</dbReference>
<accession>A0A0P0YXG4</accession>